<proteinExistence type="predicted"/>
<evidence type="ECO:0000313" key="5">
    <source>
        <dbReference type="Proteomes" id="UP000194435"/>
    </source>
</evidence>
<dbReference type="Pfam" id="PF08279">
    <property type="entry name" value="HTH_11"/>
    <property type="match status" value="1"/>
</dbReference>
<sequence>MSKLSNCLYMIELLHARGKMRISELAEILEVKERMVRIYRDDIEMAGIKIETTKGRYGGYSLSNTSLFPIKNMSQQELDALTFSIQKLVSKGNDIYAKDAQVALDKLNAVRKVETNKERHIYFVQRSKPNYAFSNENQKYVQLQEALFTRSKVKIQYEKRSGERSERIIDPYGFVHYNEFFYCLALCNDKKEKRMFKLSRIKDIKTLYDTYKIPADFDIREEFPKFGIMKEPLEVELLIYPPFAVSVPESIWGENQKIEHNDDDGSILFRATMSGKESIKKWILGMGASVRVLEPKGLREEVVEEGRRLIALYVDGISEI</sequence>
<dbReference type="PROSITE" id="PS52050">
    <property type="entry name" value="WYL"/>
    <property type="match status" value="1"/>
</dbReference>
<evidence type="ECO:0000259" key="2">
    <source>
        <dbReference type="Pfam" id="PF13280"/>
    </source>
</evidence>
<dbReference type="Pfam" id="PF25583">
    <property type="entry name" value="WCX"/>
    <property type="match status" value="1"/>
</dbReference>
<protein>
    <submittedName>
        <fullName evidence="4">HTH domain protein</fullName>
    </submittedName>
</protein>
<dbReference type="InterPro" id="IPR013196">
    <property type="entry name" value="HTH_11"/>
</dbReference>
<feature type="domain" description="WYL" evidence="2">
    <location>
        <begin position="142"/>
        <end position="205"/>
    </location>
</feature>
<dbReference type="InterPro" id="IPR026881">
    <property type="entry name" value="WYL_dom"/>
</dbReference>
<comment type="caution">
    <text evidence="4">The sequence shown here is derived from an EMBL/GenBank/DDBJ whole genome shotgun (WGS) entry which is preliminary data.</text>
</comment>
<dbReference type="EMBL" id="FWZC01000066">
    <property type="protein sequence ID" value="SME36476.1"/>
    <property type="molecule type" value="Genomic_DNA"/>
</dbReference>
<dbReference type="InterPro" id="IPR051534">
    <property type="entry name" value="CBASS_pafABC_assoc_protein"/>
</dbReference>
<evidence type="ECO:0000313" key="4">
    <source>
        <dbReference type="EMBL" id="SME36476.1"/>
    </source>
</evidence>
<dbReference type="PANTHER" id="PTHR34580">
    <property type="match status" value="1"/>
</dbReference>
<accession>A0A9X8SLS4</accession>
<organism evidence="4 5">
    <name type="scientific">Bacillus paranthracis</name>
    <dbReference type="NCBI Taxonomy" id="2026186"/>
    <lineage>
        <taxon>Bacteria</taxon>
        <taxon>Bacillati</taxon>
        <taxon>Bacillota</taxon>
        <taxon>Bacilli</taxon>
        <taxon>Bacillales</taxon>
        <taxon>Bacillaceae</taxon>
        <taxon>Bacillus</taxon>
        <taxon>Bacillus cereus group</taxon>
    </lineage>
</organism>
<reference evidence="4 5" key="1">
    <citation type="submission" date="2017-04" db="EMBL/GenBank/DDBJ databases">
        <authorList>
            <person name="Criscuolo A."/>
        </authorList>
    </citation>
    <scope>NUCLEOTIDE SEQUENCE [LARGE SCALE GENOMIC DNA]</scope>
    <source>
        <strain evidence="4">16-00221</strain>
    </source>
</reference>
<dbReference type="RefSeq" id="WP_086717965.1">
    <property type="nucleotide sequence ID" value="NZ_FWZC01000066.1"/>
</dbReference>
<dbReference type="Pfam" id="PF13280">
    <property type="entry name" value="WYL"/>
    <property type="match status" value="1"/>
</dbReference>
<dbReference type="Proteomes" id="UP000194435">
    <property type="component" value="Unassembled WGS sequence"/>
</dbReference>
<gene>
    <name evidence="4" type="ORF">BACERE00221_04222</name>
</gene>
<dbReference type="PANTHER" id="PTHR34580:SF1">
    <property type="entry name" value="PROTEIN PAFC"/>
    <property type="match status" value="1"/>
</dbReference>
<feature type="domain" description="Helix-turn-helix type 11" evidence="1">
    <location>
        <begin position="10"/>
        <end position="60"/>
    </location>
</feature>
<dbReference type="Gene3D" id="1.10.10.10">
    <property type="entry name" value="Winged helix-like DNA-binding domain superfamily/Winged helix DNA-binding domain"/>
    <property type="match status" value="1"/>
</dbReference>
<feature type="domain" description="WCX" evidence="3">
    <location>
        <begin position="231"/>
        <end position="309"/>
    </location>
</feature>
<evidence type="ECO:0000259" key="1">
    <source>
        <dbReference type="Pfam" id="PF08279"/>
    </source>
</evidence>
<dbReference type="InterPro" id="IPR036388">
    <property type="entry name" value="WH-like_DNA-bd_sf"/>
</dbReference>
<name>A0A9X8SLS4_9BACI</name>
<dbReference type="AlphaFoldDB" id="A0A9X8SLS4"/>
<dbReference type="InterPro" id="IPR057727">
    <property type="entry name" value="WCX_dom"/>
</dbReference>
<evidence type="ECO:0000259" key="3">
    <source>
        <dbReference type="Pfam" id="PF25583"/>
    </source>
</evidence>